<accession>C7NH98</accession>
<dbReference type="Gene3D" id="3.40.50.12090">
    <property type="match status" value="2"/>
</dbReference>
<dbReference type="PANTHER" id="PTHR30032">
    <property type="entry name" value="N-ACETYLMURAMOYL-L-ALANINE AMIDASE-RELATED"/>
    <property type="match status" value="1"/>
</dbReference>
<dbReference type="Gene3D" id="2.60.120.260">
    <property type="entry name" value="Galactose-binding domain-like"/>
    <property type="match status" value="1"/>
</dbReference>
<dbReference type="Pfam" id="PF20774">
    <property type="entry name" value="InhA-like_VEG"/>
    <property type="match status" value="1"/>
</dbReference>
<dbReference type="InterPro" id="IPR007253">
    <property type="entry name" value="Cell_wall-bd_2"/>
</dbReference>
<dbReference type="STRING" id="478801.Ksed_12200"/>
<dbReference type="GO" id="GO:0006508">
    <property type="term" value="P:proteolysis"/>
    <property type="evidence" value="ECO:0007669"/>
    <property type="project" value="UniProtKB-KW"/>
</dbReference>
<organism evidence="4 5">
    <name type="scientific">Kytococcus sedentarius (strain ATCC 14392 / DSM 20547 / JCM 11482 / CCUG 33030 / NBRC 15357 / NCTC 11040 / CCM 314 / 541)</name>
    <name type="common">Micrococcus sedentarius</name>
    <dbReference type="NCBI Taxonomy" id="478801"/>
    <lineage>
        <taxon>Bacteria</taxon>
        <taxon>Bacillati</taxon>
        <taxon>Actinomycetota</taxon>
        <taxon>Actinomycetes</taxon>
        <taxon>Micrococcales</taxon>
        <taxon>Kytococcaceae</taxon>
        <taxon>Kytococcus</taxon>
    </lineage>
</organism>
<dbReference type="NCBIfam" id="TIGR03296">
    <property type="entry name" value="M6dom_TIGR03296"/>
    <property type="match status" value="1"/>
</dbReference>
<dbReference type="Pfam" id="PF05547">
    <property type="entry name" value="Peptidase_M6"/>
    <property type="match status" value="1"/>
</dbReference>
<dbReference type="eggNOG" id="COG2247">
    <property type="taxonomic scope" value="Bacteria"/>
</dbReference>
<keyword evidence="4" id="KW-0482">Metalloprotease</keyword>
<dbReference type="KEGG" id="kse:Ksed_12200"/>
<feature type="compositionally biased region" description="Basic and acidic residues" evidence="1">
    <location>
        <begin position="14"/>
        <end position="35"/>
    </location>
</feature>
<dbReference type="InterPro" id="IPR008757">
    <property type="entry name" value="Peptidase_M6-like_domain"/>
</dbReference>
<keyword evidence="4" id="KW-0645">Protease</keyword>
<dbReference type="PANTHER" id="PTHR30032:SF1">
    <property type="entry name" value="N-ACETYLMURAMOYL-L-ALANINE AMIDASE LYTC"/>
    <property type="match status" value="1"/>
</dbReference>
<feature type="region of interest" description="Disordered" evidence="1">
    <location>
        <begin position="1"/>
        <end position="35"/>
    </location>
</feature>
<dbReference type="Proteomes" id="UP000006666">
    <property type="component" value="Chromosome"/>
</dbReference>
<dbReference type="HOGENOM" id="CLU_010858_0_0_11"/>
<evidence type="ECO:0000259" key="2">
    <source>
        <dbReference type="Pfam" id="PF05547"/>
    </source>
</evidence>
<dbReference type="Pfam" id="PF04122">
    <property type="entry name" value="CW_binding_2"/>
    <property type="match status" value="3"/>
</dbReference>
<dbReference type="InterPro" id="IPR051922">
    <property type="entry name" value="Bact_Sporulation_Assoc"/>
</dbReference>
<sequence length="1045" mass="112691">MAQVSAVPSQDGQTSHEHRKDDLPHPLGDKQRAMKDEAIKQLIKGDAKIVTKSGSRSIQLGEGAEKQFVQYDVERTENVLTILTEFGDEIDPRTGGEPGPLHNQIAEPDRSEDNTTVWQDDFNTDYYDELMFGEEDSFRHFFQKQSSGRFDVQGGVYDWVEVPFNEARYGSPNIPESDGYWNYVKDSAEAWYNDQVAQGKTTAEIQAELAQYDVWDRYDYDGDGDFNEPDGYIDHFQVVHAGEDESAGGGAQGEDAIWAHRWYAFPTLQGQAGPEGNLMGGVPIGDTGLWIGDYTTEPENGGLGVFVHEFSHDLGLPDYYATDGGDNGAAFWTLMSAGSWLNKGEESIGSSAGFMGPKEKLQLGWLDYETVQPGESTTKTLGPAYHATKNPQAIAVPLPDKEIVDQYNTPFEGEYEYWSGSANNLNSSISTTIDLTAASSASVSAKAEHFIEADYDYLYAEVSTDGGATWAKLAEISGDSDGWTDLSYDLDEYAGQAVDFRFRYQSDGGVNENGAFLDNLTVTVDGESTVDGAEGEPTWTLDGFTKIDGSVTRNESHFYLMENRQYGSYDESLRTGPYNFGFGAAQPDWAERFPYQNGMLVWYSNDEYADNNTATHPGGGQSLPVDARPEALAWADGTLMRNRTQTFDATFGLERTDAVTLHKNGEPTEIPARDAEPVFEDTGENAYYDPSNPENSVKLPGSGVRAQVLSTDGHTMEVCFGAADNCDAAAPEVAVDRWWGDDRYGTAAEVAKQTGPSDTVYLAAGDTFADAMTASPAAANGNVPKQMSIPEQDGENAPILLTRENRIPAETLDALEALAAKNVVILGGESAISSGVASELEGMGLKVERVGGADRYETSANVAKMFGTNVDTLYIASGEERAFADALTGSALAGSQDAPVLLTKPGEVEQTTADAVAALNPEKIVVLGGPAAISDAVYNELGATERLAGSDRYATAAKVAAEFGVDPNYALLADGTDFPDALTGGAYAGFQHSPLLLTRPDRLPAVTETQLNETSPEHMVIVGGTAAVAQSIEDQLNELVGGWMN</sequence>
<keyword evidence="4" id="KW-0378">Hydrolase</keyword>
<dbReference type="eggNOG" id="COG4412">
    <property type="taxonomic scope" value="Bacteria"/>
</dbReference>
<evidence type="ECO:0000313" key="5">
    <source>
        <dbReference type="Proteomes" id="UP000006666"/>
    </source>
</evidence>
<keyword evidence="5" id="KW-1185">Reference proteome</keyword>
<evidence type="ECO:0000259" key="3">
    <source>
        <dbReference type="Pfam" id="PF20774"/>
    </source>
</evidence>
<feature type="domain" description="Immune inhibitor A-like metallopeptidase VEG" evidence="3">
    <location>
        <begin position="553"/>
        <end position="711"/>
    </location>
</feature>
<dbReference type="GO" id="GO:0008237">
    <property type="term" value="F:metallopeptidase activity"/>
    <property type="evidence" value="ECO:0007669"/>
    <property type="project" value="UniProtKB-KW"/>
</dbReference>
<feature type="compositionally biased region" description="Polar residues" evidence="1">
    <location>
        <begin position="1"/>
        <end position="13"/>
    </location>
</feature>
<name>C7NH98_KYTSD</name>
<dbReference type="AlphaFoldDB" id="C7NH98"/>
<dbReference type="EMBL" id="CP001686">
    <property type="protein sequence ID" value="ACV06255.1"/>
    <property type="molecule type" value="Genomic_DNA"/>
</dbReference>
<evidence type="ECO:0000313" key="4">
    <source>
        <dbReference type="EMBL" id="ACV06255.1"/>
    </source>
</evidence>
<proteinExistence type="predicted"/>
<protein>
    <submittedName>
        <fullName evidence="4">M6 family metalloprotease domain-containing protein</fullName>
    </submittedName>
</protein>
<dbReference type="SUPFAM" id="SSF55486">
    <property type="entry name" value="Metalloproteases ('zincins'), catalytic domain"/>
    <property type="match status" value="1"/>
</dbReference>
<reference evidence="4 5" key="1">
    <citation type="journal article" date="2009" name="Stand. Genomic Sci.">
        <title>Complete genome sequence of Kytococcus sedentarius type strain (541).</title>
        <authorList>
            <person name="Sims D."/>
            <person name="Brettin T."/>
            <person name="Detter J.C."/>
            <person name="Han C."/>
            <person name="Lapidus A."/>
            <person name="Copeland A."/>
            <person name="Glavina Del Rio T."/>
            <person name="Nolan M."/>
            <person name="Chen F."/>
            <person name="Lucas S."/>
            <person name="Tice H."/>
            <person name="Cheng J.F."/>
            <person name="Bruce D."/>
            <person name="Goodwin L."/>
            <person name="Pitluck S."/>
            <person name="Ovchinnikova G."/>
            <person name="Pati A."/>
            <person name="Ivanova N."/>
            <person name="Mavrommatis K."/>
            <person name="Chen A."/>
            <person name="Palaniappan K."/>
            <person name="D'haeseleer P."/>
            <person name="Chain P."/>
            <person name="Bristow J."/>
            <person name="Eisen J.A."/>
            <person name="Markowitz V."/>
            <person name="Hugenholtz P."/>
            <person name="Schneider S."/>
            <person name="Goker M."/>
            <person name="Pukall R."/>
            <person name="Kyrpides N.C."/>
            <person name="Klenk H.P."/>
        </authorList>
    </citation>
    <scope>NUCLEOTIDE SEQUENCE [LARGE SCALE GENOMIC DNA]</scope>
    <source>
        <strain evidence="5">ATCC 14392 / DSM 20547 / JCM 11482 / CCUG 33030 / NBRC 15357 / NCTC 11040 / CCM 314 / 541</strain>
    </source>
</reference>
<dbReference type="Pfam" id="PF20773">
    <property type="entry name" value="InhA-like_MAM"/>
    <property type="match status" value="1"/>
</dbReference>
<feature type="region of interest" description="Disordered" evidence="1">
    <location>
        <begin position="88"/>
        <end position="116"/>
    </location>
</feature>
<feature type="domain" description="Peptidase M6-like" evidence="2">
    <location>
        <begin position="67"/>
        <end position="364"/>
    </location>
</feature>
<dbReference type="InterPro" id="IPR048665">
    <property type="entry name" value="InhA-like_VEG"/>
</dbReference>
<evidence type="ECO:0000256" key="1">
    <source>
        <dbReference type="SAM" id="MobiDB-lite"/>
    </source>
</evidence>
<gene>
    <name evidence="4" type="ordered locus">Ksed_12200</name>
</gene>